<dbReference type="InterPro" id="IPR007679">
    <property type="entry name" value="DUF569"/>
</dbReference>
<dbReference type="EMBL" id="VAHF01000007">
    <property type="protein sequence ID" value="TXG59025.1"/>
    <property type="molecule type" value="Genomic_DNA"/>
</dbReference>
<keyword evidence="5" id="KW-1185">Reference proteome</keyword>
<dbReference type="Proteomes" id="UP000323000">
    <property type="component" value="Chromosome 7"/>
</dbReference>
<dbReference type="Pfam" id="PF04601">
    <property type="entry name" value="DUF569"/>
    <property type="match status" value="2"/>
</dbReference>
<feature type="domain" description="DUF569" evidence="2">
    <location>
        <begin position="201"/>
        <end position="341"/>
    </location>
</feature>
<gene>
    <name evidence="4" type="ORF">EZV62_016854</name>
</gene>
<evidence type="ECO:0008006" key="6">
    <source>
        <dbReference type="Google" id="ProtNLM"/>
    </source>
</evidence>
<dbReference type="PANTHER" id="PTHR31205">
    <property type="entry name" value="ACTIN CROSS-LINKING PROTEIN (DUF569)"/>
    <property type="match status" value="1"/>
</dbReference>
<organism evidence="4 5">
    <name type="scientific">Acer yangbiense</name>
    <dbReference type="NCBI Taxonomy" id="1000413"/>
    <lineage>
        <taxon>Eukaryota</taxon>
        <taxon>Viridiplantae</taxon>
        <taxon>Streptophyta</taxon>
        <taxon>Embryophyta</taxon>
        <taxon>Tracheophyta</taxon>
        <taxon>Spermatophyta</taxon>
        <taxon>Magnoliopsida</taxon>
        <taxon>eudicotyledons</taxon>
        <taxon>Gunneridae</taxon>
        <taxon>Pentapetalae</taxon>
        <taxon>rosids</taxon>
        <taxon>malvids</taxon>
        <taxon>Sapindales</taxon>
        <taxon>Sapindaceae</taxon>
        <taxon>Hippocastanoideae</taxon>
        <taxon>Acereae</taxon>
        <taxon>Acer</taxon>
    </lineage>
</organism>
<dbReference type="InterPro" id="IPR054726">
    <property type="entry name" value="Ubiq_DUF569-assoc"/>
</dbReference>
<comment type="caution">
    <text evidence="4">The sequence shown here is derived from an EMBL/GenBank/DDBJ whole genome shotgun (WGS) entry which is preliminary data.</text>
</comment>
<dbReference type="CDD" id="cd23340">
    <property type="entry name" value="beta-trefoil_FSCN_ACP-like"/>
    <property type="match status" value="2"/>
</dbReference>
<feature type="compositionally biased region" description="Pro residues" evidence="1">
    <location>
        <begin position="350"/>
        <end position="370"/>
    </location>
</feature>
<feature type="compositionally biased region" description="Polar residues" evidence="1">
    <location>
        <begin position="387"/>
        <end position="399"/>
    </location>
</feature>
<dbReference type="PANTHER" id="PTHR31205:SF77">
    <property type="entry name" value="CROSS-LINKING PROTEIN, PUTATIVE (DUF569)-RELATED"/>
    <property type="match status" value="1"/>
</dbReference>
<dbReference type="FunFam" id="2.80.10.50:FF:000067">
    <property type="entry name" value="BnaC05g19630D protein"/>
    <property type="match status" value="2"/>
</dbReference>
<dbReference type="InterPro" id="IPR008999">
    <property type="entry name" value="Actin-crosslinking"/>
</dbReference>
<feature type="region of interest" description="Disordered" evidence="1">
    <location>
        <begin position="350"/>
        <end position="417"/>
    </location>
</feature>
<evidence type="ECO:0000313" key="4">
    <source>
        <dbReference type="EMBL" id="TXG59025.1"/>
    </source>
</evidence>
<reference evidence="5" key="1">
    <citation type="journal article" date="2019" name="Gigascience">
        <title>De novo genome assembly of the endangered Acer yangbiense, a plant species with extremely small populations endemic to Yunnan Province, China.</title>
        <authorList>
            <person name="Yang J."/>
            <person name="Wariss H.M."/>
            <person name="Tao L."/>
            <person name="Zhang R."/>
            <person name="Yun Q."/>
            <person name="Hollingsworth P."/>
            <person name="Dao Z."/>
            <person name="Luo G."/>
            <person name="Guo H."/>
            <person name="Ma Y."/>
            <person name="Sun W."/>
        </authorList>
    </citation>
    <scope>NUCLEOTIDE SEQUENCE [LARGE SCALE GENOMIC DNA]</scope>
    <source>
        <strain evidence="5">cv. Malutang</strain>
    </source>
</reference>
<feature type="domain" description="DUF569" evidence="2">
    <location>
        <begin position="1"/>
        <end position="144"/>
    </location>
</feature>
<dbReference type="OrthoDB" id="2432302at2759"/>
<feature type="domain" description="DUF569" evidence="3">
    <location>
        <begin position="416"/>
        <end position="493"/>
    </location>
</feature>
<proteinExistence type="predicted"/>
<evidence type="ECO:0000256" key="1">
    <source>
        <dbReference type="SAM" id="MobiDB-lite"/>
    </source>
</evidence>
<dbReference type="Gene3D" id="2.80.10.50">
    <property type="match status" value="2"/>
</dbReference>
<evidence type="ECO:0000313" key="5">
    <source>
        <dbReference type="Proteomes" id="UP000323000"/>
    </source>
</evidence>
<evidence type="ECO:0000259" key="3">
    <source>
        <dbReference type="Pfam" id="PF22932"/>
    </source>
</evidence>
<protein>
    <recommendedName>
        <fullName evidence="6">DUF569 domain-containing protein</fullName>
    </recommendedName>
</protein>
<dbReference type="AlphaFoldDB" id="A0A5C7HQI1"/>
<dbReference type="Pfam" id="PF22932">
    <property type="entry name" value="Ubiq_DUF_assoc"/>
    <property type="match status" value="1"/>
</dbReference>
<dbReference type="SUPFAM" id="SSF50405">
    <property type="entry name" value="Actin-crosslinking proteins"/>
    <property type="match status" value="2"/>
</dbReference>
<sequence>MEFFNKAKAVRLRSHLGKYLAAAEDEETVRLTRDGSSRKARWTVEFAEGDTHIIRLKSHYNKYLTASSEEQSLLAGMTGKKVIQSEEKKESCTEWEPRTEGLYYVKLRTRSGKFLRANGGSPPWRNTVTHDVPRRTATQDWVLWQVDVVDILQLDNSLSNVVSFSSFSSSTTYPEEFSDSDSGSPVVSSGSPHAFLRESGMDLFQKAKVVRFRSHHDKYLLAEDDEETVCQDRNGAVKNAKWTVEFVYNSNVLRFKSCFGKYLTASNMPFFLGVSGKKVLQTVPRRLDSSLEWEPIREGMQVRLRTRYGLFLRANGGVPPWRNSITHDIPHRTSTQDWILWDVDIMEFQKPPPAPAPTPAPAPAPAPEPQVLPQKAQSFDRIPSESGPLSISLRSPTAQESDDDYSSSVTSPRREGRDIIYEIVDDNGDVDQSIGKNKFTFKGSGVQDLNQMLKEKTGAFDITVCSRNPLNGKLYPLRLHLPPNNAAMHVFVVPSTSKGNILSIFNTKYVFLVSSSFV</sequence>
<accession>A0A5C7HQI1</accession>
<name>A0A5C7HQI1_9ROSI</name>
<evidence type="ECO:0000259" key="2">
    <source>
        <dbReference type="Pfam" id="PF04601"/>
    </source>
</evidence>